<keyword evidence="1" id="KW-0472">Membrane</keyword>
<dbReference type="Gramene" id="rna-AYBTSS11_LOCUS7578">
    <property type="protein sequence ID" value="CAJ1936630.1"/>
    <property type="gene ID" value="gene-AYBTSS11_LOCUS7578"/>
</dbReference>
<dbReference type="EMBL" id="OY731400">
    <property type="protein sequence ID" value="CAJ1936630.1"/>
    <property type="molecule type" value="Genomic_DNA"/>
</dbReference>
<feature type="non-terminal residue" evidence="2">
    <location>
        <position position="1"/>
    </location>
</feature>
<feature type="non-terminal residue" evidence="2">
    <location>
        <position position="62"/>
    </location>
</feature>
<accession>A0AA86VBD5</accession>
<reference evidence="2" key="1">
    <citation type="submission" date="2023-10" db="EMBL/GenBank/DDBJ databases">
        <authorList>
            <person name="Domelevo Entfellner J.-B."/>
        </authorList>
    </citation>
    <scope>NUCLEOTIDE SEQUENCE</scope>
</reference>
<keyword evidence="1" id="KW-1133">Transmembrane helix</keyword>
<feature type="transmembrane region" description="Helical" evidence="1">
    <location>
        <begin position="31"/>
        <end position="52"/>
    </location>
</feature>
<organism evidence="2 3">
    <name type="scientific">Sphenostylis stenocarpa</name>
    <dbReference type="NCBI Taxonomy" id="92480"/>
    <lineage>
        <taxon>Eukaryota</taxon>
        <taxon>Viridiplantae</taxon>
        <taxon>Streptophyta</taxon>
        <taxon>Embryophyta</taxon>
        <taxon>Tracheophyta</taxon>
        <taxon>Spermatophyta</taxon>
        <taxon>Magnoliopsida</taxon>
        <taxon>eudicotyledons</taxon>
        <taxon>Gunneridae</taxon>
        <taxon>Pentapetalae</taxon>
        <taxon>rosids</taxon>
        <taxon>fabids</taxon>
        <taxon>Fabales</taxon>
        <taxon>Fabaceae</taxon>
        <taxon>Papilionoideae</taxon>
        <taxon>50 kb inversion clade</taxon>
        <taxon>NPAAA clade</taxon>
        <taxon>indigoferoid/millettioid clade</taxon>
        <taxon>Phaseoleae</taxon>
        <taxon>Sphenostylis</taxon>
    </lineage>
</organism>
<dbReference type="Proteomes" id="UP001189624">
    <property type="component" value="Chromosome 3"/>
</dbReference>
<sequence>NTNSAMKNPLIEATDTYQETLTGAWKAVKPVLLMVTVQIAFAWASVFYKLALNDNMKFSSLI</sequence>
<dbReference type="AlphaFoldDB" id="A0AA86VBD5"/>
<proteinExistence type="predicted"/>
<keyword evidence="3" id="KW-1185">Reference proteome</keyword>
<evidence type="ECO:0000256" key="1">
    <source>
        <dbReference type="SAM" id="Phobius"/>
    </source>
</evidence>
<evidence type="ECO:0000313" key="2">
    <source>
        <dbReference type="EMBL" id="CAJ1936630.1"/>
    </source>
</evidence>
<evidence type="ECO:0000313" key="3">
    <source>
        <dbReference type="Proteomes" id="UP001189624"/>
    </source>
</evidence>
<protein>
    <submittedName>
        <fullName evidence="2">Uncharacterized protein</fullName>
    </submittedName>
</protein>
<keyword evidence="1" id="KW-0812">Transmembrane</keyword>
<gene>
    <name evidence="2" type="ORF">AYBTSS11_LOCUS7578</name>
</gene>
<name>A0AA86VBD5_9FABA</name>